<dbReference type="EMBL" id="CP001140">
    <property type="protein sequence ID" value="ACL11754.1"/>
    <property type="molecule type" value="Genomic_DNA"/>
</dbReference>
<dbReference type="AlphaFoldDB" id="B8D6M3"/>
<dbReference type="KEGG" id="dka:DKAM_1428"/>
<protein>
    <submittedName>
        <fullName evidence="1">Uncharacterized protein</fullName>
    </submittedName>
</protein>
<gene>
    <name evidence="1" type="ordered locus">DKAM_1428</name>
</gene>
<dbReference type="HOGENOM" id="CLU_3338274_0_0_2"/>
<reference evidence="1 2" key="1">
    <citation type="journal article" date="2009" name="J. Bacteriol.">
        <title>Complete genome sequence of the anaerobic, protein-degrading hyperthermophilic crenarchaeon Desulfurococcus kamchatkensis.</title>
        <authorList>
            <person name="Ravin N.V."/>
            <person name="Mardanov A.V."/>
            <person name="Beletsky A.V."/>
            <person name="Kublanov I.V."/>
            <person name="Kolganova T.V."/>
            <person name="Lebedinsky A.V."/>
            <person name="Chernyh N.A."/>
            <person name="Bonch-Osmolovskaya E.A."/>
            <person name="Skryabin K.G."/>
        </authorList>
    </citation>
    <scope>NUCLEOTIDE SEQUENCE [LARGE SCALE GENOMIC DNA]</scope>
    <source>
        <strain evidence="2">DSM 18924 / JCM 16383 / VKM B-2413 / 1221n</strain>
    </source>
</reference>
<dbReference type="Proteomes" id="UP000006903">
    <property type="component" value="Chromosome"/>
</dbReference>
<accession>B8D6M3</accession>
<name>B8D6M3_DESA1</name>
<evidence type="ECO:0000313" key="2">
    <source>
        <dbReference type="Proteomes" id="UP000006903"/>
    </source>
</evidence>
<evidence type="ECO:0000313" key="1">
    <source>
        <dbReference type="EMBL" id="ACL11754.1"/>
    </source>
</evidence>
<organism evidence="1 2">
    <name type="scientific">Desulfurococcus amylolyticus (strain DSM 18924 / JCM 16383 / VKM B-2413 / 1221n)</name>
    <name type="common">Desulfurococcus kamchatkensis</name>
    <dbReference type="NCBI Taxonomy" id="490899"/>
    <lineage>
        <taxon>Archaea</taxon>
        <taxon>Thermoproteota</taxon>
        <taxon>Thermoprotei</taxon>
        <taxon>Desulfurococcales</taxon>
        <taxon>Desulfurococcaceae</taxon>
        <taxon>Desulfurococcus</taxon>
    </lineage>
</organism>
<dbReference type="STRING" id="490899.DKAM_1428"/>
<proteinExistence type="predicted"/>
<sequence>MSRVLLWISKPITSISDVNGLRGETNYYVVGYISGAI</sequence>